<proteinExistence type="predicted"/>
<evidence type="ECO:0000256" key="3">
    <source>
        <dbReference type="ARBA" id="ARBA00022806"/>
    </source>
</evidence>
<evidence type="ECO:0000313" key="8">
    <source>
        <dbReference type="EMBL" id="NBJ23655.1"/>
    </source>
</evidence>
<dbReference type="Proteomes" id="UP000818323">
    <property type="component" value="Unassembled WGS sequence"/>
</dbReference>
<dbReference type="SUPFAM" id="SSF52540">
    <property type="entry name" value="P-loop containing nucleoside triphosphate hydrolases"/>
    <property type="match status" value="1"/>
</dbReference>
<keyword evidence="1" id="KW-0547">Nucleotide-binding</keyword>
<dbReference type="InterPro" id="IPR027785">
    <property type="entry name" value="UvrD-like_helicase_C"/>
</dbReference>
<keyword evidence="2" id="KW-0378">Hydrolase</keyword>
<reference evidence="8 9" key="1">
    <citation type="submission" date="2020-01" db="EMBL/GenBank/DDBJ databases">
        <title>Microvirga sp. nov., an arsenate reduction bacterium isolated from Tibet hotspring sediments.</title>
        <authorList>
            <person name="Yuan C.-G."/>
        </authorList>
    </citation>
    <scope>NUCLEOTIDE SEQUENCE [LARGE SCALE GENOMIC DNA]</scope>
    <source>
        <strain evidence="8 9">SYSU G3D203</strain>
    </source>
</reference>
<dbReference type="Pfam" id="PF13538">
    <property type="entry name" value="UvrD_C_2"/>
    <property type="match status" value="1"/>
</dbReference>
<feature type="domain" description="UvrD-like helicase ATP-binding" evidence="6">
    <location>
        <begin position="109"/>
        <end position="177"/>
    </location>
</feature>
<evidence type="ECO:0000256" key="5">
    <source>
        <dbReference type="ARBA" id="ARBA00034923"/>
    </source>
</evidence>
<dbReference type="EMBL" id="JAAAXJ010000002">
    <property type="protein sequence ID" value="NBJ23655.1"/>
    <property type="molecule type" value="Genomic_DNA"/>
</dbReference>
<dbReference type="PANTHER" id="PTHR11070">
    <property type="entry name" value="UVRD / RECB / PCRA DNA HELICASE FAMILY MEMBER"/>
    <property type="match status" value="1"/>
</dbReference>
<dbReference type="InterPro" id="IPR014016">
    <property type="entry name" value="UvrD-like_ATP-bd"/>
</dbReference>
<sequence>MTLIRCREILRSSAPVVLTEAPAGCGKTHEAAALAADLAPTLDPGREVLVLAHTNAAVQAFSARTRGVRGSVRVTTIDAFCLDLLSPYASVLGLPSDLRRQVGPGRDRVPFDTLACKAVELLSRSPSLARMVAARYPVIIVDEHQDARRDQHRVARILAEAGSGRLRIFGDPLQAIYDDGDAISWRQLECEADVRVALDTPQRWSQAPELGEWILRARNALKAGTALPMSRRPEGVRLTYVPGMPDAGFGKGNPRFLAQPLQDFLNRHRHGTVSVLAASRLLSVGLYGCGRGRLTFNEGADFEGAYSALERAIAAVGRPRDLCLIILDLLGEVATGLTAAYRETIGRALTVQGVQAGRSRALAPFLATFAPIYSCPDLASFCAAIEGIARCPPDWLRLRQPECLRILGRIRPSGPDDALEALDAAIGARKLSLPQPARSIGTIHKAKGLEYDHVLVGNFSAGHFADERGRRLAYVALSRAKASVELMVPALAPSPLLPR</sequence>
<evidence type="ECO:0000256" key="4">
    <source>
        <dbReference type="ARBA" id="ARBA00022840"/>
    </source>
</evidence>
<comment type="caution">
    <text evidence="8">The sequence shown here is derived from an EMBL/GenBank/DDBJ whole genome shotgun (WGS) entry which is preliminary data.</text>
</comment>
<dbReference type="InterPro" id="IPR027417">
    <property type="entry name" value="P-loop_NTPase"/>
</dbReference>
<accession>A0ABW9YU99</accession>
<keyword evidence="4" id="KW-0067">ATP-binding</keyword>
<evidence type="ECO:0000256" key="2">
    <source>
        <dbReference type="ARBA" id="ARBA00022801"/>
    </source>
</evidence>
<gene>
    <name evidence="8" type="ORF">GR303_04715</name>
</gene>
<organism evidence="8 9">
    <name type="scientific">Microvirga arsenatis</name>
    <dbReference type="NCBI Taxonomy" id="2692265"/>
    <lineage>
        <taxon>Bacteria</taxon>
        <taxon>Pseudomonadati</taxon>
        <taxon>Pseudomonadota</taxon>
        <taxon>Alphaproteobacteria</taxon>
        <taxon>Hyphomicrobiales</taxon>
        <taxon>Methylobacteriaceae</taxon>
        <taxon>Microvirga</taxon>
    </lineage>
</organism>
<evidence type="ECO:0000313" key="9">
    <source>
        <dbReference type="Proteomes" id="UP000818323"/>
    </source>
</evidence>
<keyword evidence="9" id="KW-1185">Reference proteome</keyword>
<keyword evidence="3" id="KW-0347">Helicase</keyword>
<protein>
    <recommendedName>
        <fullName evidence="5">DNA 3'-5' helicase II</fullName>
    </recommendedName>
</protein>
<evidence type="ECO:0000256" key="1">
    <source>
        <dbReference type="ARBA" id="ARBA00022741"/>
    </source>
</evidence>
<dbReference type="RefSeq" id="WP_161721157.1">
    <property type="nucleotide sequence ID" value="NZ_JAAAXI010000001.1"/>
</dbReference>
<dbReference type="Gene3D" id="3.40.50.300">
    <property type="entry name" value="P-loop containing nucleotide triphosphate hydrolases"/>
    <property type="match status" value="2"/>
</dbReference>
<name>A0ABW9YU99_9HYPH</name>
<feature type="domain" description="UvrD-like helicase C-terminal" evidence="7">
    <location>
        <begin position="441"/>
        <end position="484"/>
    </location>
</feature>
<evidence type="ECO:0000259" key="7">
    <source>
        <dbReference type="Pfam" id="PF13538"/>
    </source>
</evidence>
<dbReference type="PANTHER" id="PTHR11070:SF2">
    <property type="entry name" value="ATP-DEPENDENT DNA HELICASE SRS2"/>
    <property type="match status" value="1"/>
</dbReference>
<evidence type="ECO:0000259" key="6">
    <source>
        <dbReference type="Pfam" id="PF00580"/>
    </source>
</evidence>
<dbReference type="Pfam" id="PF00580">
    <property type="entry name" value="UvrD-helicase"/>
    <property type="match status" value="1"/>
</dbReference>
<dbReference type="InterPro" id="IPR000212">
    <property type="entry name" value="DNA_helicase_UvrD/REP"/>
</dbReference>